<dbReference type="InterPro" id="IPR036890">
    <property type="entry name" value="HATPase_C_sf"/>
</dbReference>
<keyword evidence="10" id="KW-0472">Membrane</keyword>
<feature type="coiled-coil region" evidence="9">
    <location>
        <begin position="471"/>
        <end position="498"/>
    </location>
</feature>
<dbReference type="Pfam" id="PF07730">
    <property type="entry name" value="HisKA_3"/>
    <property type="match status" value="1"/>
</dbReference>
<dbReference type="Proteomes" id="UP000235826">
    <property type="component" value="Chromosome"/>
</dbReference>
<dbReference type="InterPro" id="IPR019734">
    <property type="entry name" value="TPR_rpt"/>
</dbReference>
<dbReference type="SMART" id="SM00387">
    <property type="entry name" value="HATPase_c"/>
    <property type="match status" value="1"/>
</dbReference>
<keyword evidence="10" id="KW-0812">Transmembrane</keyword>
<dbReference type="InterPro" id="IPR003594">
    <property type="entry name" value="HATPase_dom"/>
</dbReference>
<evidence type="ECO:0000256" key="10">
    <source>
        <dbReference type="SAM" id="Phobius"/>
    </source>
</evidence>
<dbReference type="Pfam" id="PF02518">
    <property type="entry name" value="HATPase_c"/>
    <property type="match status" value="1"/>
</dbReference>
<evidence type="ECO:0000313" key="13">
    <source>
        <dbReference type="Proteomes" id="UP000235826"/>
    </source>
</evidence>
<dbReference type="GO" id="GO:0005524">
    <property type="term" value="F:ATP binding"/>
    <property type="evidence" value="ECO:0007669"/>
    <property type="project" value="UniProtKB-KW"/>
</dbReference>
<gene>
    <name evidence="12" type="ORF">C1H87_03360</name>
</gene>
<dbReference type="CDD" id="cd16917">
    <property type="entry name" value="HATPase_UhpB-NarQ-NarX-like"/>
    <property type="match status" value="1"/>
</dbReference>
<dbReference type="Gene3D" id="3.30.565.10">
    <property type="entry name" value="Histidine kinase-like ATPase, C-terminal domain"/>
    <property type="match status" value="1"/>
</dbReference>
<dbReference type="PANTHER" id="PTHR24421:SF10">
    <property type="entry name" value="NITRATE_NITRITE SENSOR PROTEIN NARQ"/>
    <property type="match status" value="1"/>
</dbReference>
<dbReference type="EMBL" id="CP025791">
    <property type="protein sequence ID" value="AUP77803.1"/>
    <property type="molecule type" value="Genomic_DNA"/>
</dbReference>
<keyword evidence="4" id="KW-0808">Transferase</keyword>
<dbReference type="Gene3D" id="1.25.40.10">
    <property type="entry name" value="Tetratricopeptide repeat domain"/>
    <property type="match status" value="1"/>
</dbReference>
<dbReference type="InterPro" id="IPR011712">
    <property type="entry name" value="Sig_transdc_His_kin_sub3_dim/P"/>
</dbReference>
<evidence type="ECO:0000259" key="11">
    <source>
        <dbReference type="PROSITE" id="PS50109"/>
    </source>
</evidence>
<dbReference type="InterPro" id="IPR011990">
    <property type="entry name" value="TPR-like_helical_dom_sf"/>
</dbReference>
<evidence type="ECO:0000256" key="4">
    <source>
        <dbReference type="ARBA" id="ARBA00022679"/>
    </source>
</evidence>
<keyword evidence="3" id="KW-0597">Phosphoprotein</keyword>
<keyword evidence="7" id="KW-0067">ATP-binding</keyword>
<dbReference type="SUPFAM" id="SSF55874">
    <property type="entry name" value="ATPase domain of HSP90 chaperone/DNA topoisomerase II/histidine kinase"/>
    <property type="match status" value="1"/>
</dbReference>
<evidence type="ECO:0000256" key="5">
    <source>
        <dbReference type="ARBA" id="ARBA00022741"/>
    </source>
</evidence>
<dbReference type="SUPFAM" id="SSF48452">
    <property type="entry name" value="TPR-like"/>
    <property type="match status" value="2"/>
</dbReference>
<name>A0A2K9PL59_9FLAO</name>
<evidence type="ECO:0000256" key="8">
    <source>
        <dbReference type="ARBA" id="ARBA00023012"/>
    </source>
</evidence>
<keyword evidence="6" id="KW-0418">Kinase</keyword>
<evidence type="ECO:0000313" key="12">
    <source>
        <dbReference type="EMBL" id="AUP77803.1"/>
    </source>
</evidence>
<dbReference type="SMART" id="SM00028">
    <property type="entry name" value="TPR"/>
    <property type="match status" value="3"/>
</dbReference>
<keyword evidence="9" id="KW-0175">Coiled coil</keyword>
<evidence type="ECO:0000256" key="2">
    <source>
        <dbReference type="ARBA" id="ARBA00012438"/>
    </source>
</evidence>
<accession>A0A2K9PL59</accession>
<evidence type="ECO:0000256" key="9">
    <source>
        <dbReference type="SAM" id="Coils"/>
    </source>
</evidence>
<dbReference type="GO" id="GO:0000155">
    <property type="term" value="F:phosphorelay sensor kinase activity"/>
    <property type="evidence" value="ECO:0007669"/>
    <property type="project" value="InterPro"/>
</dbReference>
<dbReference type="PROSITE" id="PS50109">
    <property type="entry name" value="HIS_KIN"/>
    <property type="match status" value="1"/>
</dbReference>
<keyword evidence="10" id="KW-1133">Transmembrane helix</keyword>
<dbReference type="GO" id="GO:0046983">
    <property type="term" value="F:protein dimerization activity"/>
    <property type="evidence" value="ECO:0007669"/>
    <property type="project" value="InterPro"/>
</dbReference>
<proteinExistence type="predicted"/>
<protein>
    <recommendedName>
        <fullName evidence="2">histidine kinase</fullName>
        <ecNumber evidence="2">2.7.13.3</ecNumber>
    </recommendedName>
</protein>
<dbReference type="EC" id="2.7.13.3" evidence="2"/>
<feature type="domain" description="Histidine kinase" evidence="11">
    <location>
        <begin position="543"/>
        <end position="630"/>
    </location>
</feature>
<evidence type="ECO:0000256" key="6">
    <source>
        <dbReference type="ARBA" id="ARBA00022777"/>
    </source>
</evidence>
<organism evidence="12 13">
    <name type="scientific">Flavivirga eckloniae</name>
    <dbReference type="NCBI Taxonomy" id="1803846"/>
    <lineage>
        <taxon>Bacteria</taxon>
        <taxon>Pseudomonadati</taxon>
        <taxon>Bacteroidota</taxon>
        <taxon>Flavobacteriia</taxon>
        <taxon>Flavobacteriales</taxon>
        <taxon>Flavobacteriaceae</taxon>
        <taxon>Flavivirga</taxon>
    </lineage>
</organism>
<dbReference type="InterPro" id="IPR005467">
    <property type="entry name" value="His_kinase_dom"/>
</dbReference>
<feature type="transmembrane region" description="Helical" evidence="10">
    <location>
        <begin position="371"/>
        <end position="392"/>
    </location>
</feature>
<dbReference type="InterPro" id="IPR050482">
    <property type="entry name" value="Sensor_HK_TwoCompSys"/>
</dbReference>
<comment type="catalytic activity">
    <reaction evidence="1">
        <text>ATP + protein L-histidine = ADP + protein N-phospho-L-histidine.</text>
        <dbReference type="EC" id="2.7.13.3"/>
    </reaction>
</comment>
<reference evidence="12 13" key="1">
    <citation type="submission" date="2018-01" db="EMBL/GenBank/DDBJ databases">
        <title>Complete genome sequence of Flavivirga eckloniae ECD14 isolated from seaweed Ecklonia cava.</title>
        <authorList>
            <person name="Lee J.H."/>
            <person name="Baik K.S."/>
            <person name="Seong C.N."/>
        </authorList>
    </citation>
    <scope>NUCLEOTIDE SEQUENCE [LARGE SCALE GENOMIC DNA]</scope>
    <source>
        <strain evidence="12 13">ECD14</strain>
    </source>
</reference>
<keyword evidence="13" id="KW-1185">Reference proteome</keyword>
<dbReference type="PANTHER" id="PTHR24421">
    <property type="entry name" value="NITRATE/NITRITE SENSOR PROTEIN NARX-RELATED"/>
    <property type="match status" value="1"/>
</dbReference>
<keyword evidence="5" id="KW-0547">Nucleotide-binding</keyword>
<dbReference type="AlphaFoldDB" id="A0A2K9PL59"/>
<dbReference type="KEGG" id="fek:C1H87_03360"/>
<evidence type="ECO:0000256" key="3">
    <source>
        <dbReference type="ARBA" id="ARBA00022553"/>
    </source>
</evidence>
<dbReference type="Pfam" id="PF13424">
    <property type="entry name" value="TPR_12"/>
    <property type="match status" value="1"/>
</dbReference>
<evidence type="ECO:0000256" key="7">
    <source>
        <dbReference type="ARBA" id="ARBA00022840"/>
    </source>
</evidence>
<keyword evidence="8" id="KW-0902">Two-component regulatory system</keyword>
<sequence length="631" mass="73757">MLHYAKEASRLSYKIDIDSISIKYNESLSELYWDIKMYNEYRDINKKNLSVSLKLNDSSTIGKASINLGEYYRKKTPYSDSSYHHYHTSVKIYQILDNKYDLARALYGISAIQCGEKEYIMSEKTSIEALTLLKELEETNDVNRIKSFIYNNLGIVYNMLNMFSESIKYHKKGIDLKKKLKGNYKASIYNSLNNLATVYSRSGQYSLAISSFNKILKDESLLKEHPEIYAMALDNYAHTLYLSKNHKQLPDLYLKSLKIANSANAEYKSIIIYQHLAEYYYDNHRKDSARYYAYKAKNISQKYYNDDLLKSLLILSKIEDDSIAVKHYDAYIKLNDSIQKNERTIRNKFARIQYETDTYIDETKRLTSQNILITIIGLIIILVFALILIIRIQITKNRVLRFEGEQQKANEEIYTLMLRQQAKIEEGRLLERHHISEELHDGILNKLLGSRLGLEFLVIDEKNKEKNKEKFNIYIEEIRTIEKEIRDLSHELKNTKLDAEKDFITILKNYVDYQSNLHTFQYKFNHAANILWESINDHVKVNLYRIIQEAIQNIVKHAKATTITINFSLDRNEIQLDIIDDGTGFNSNKESKGIGLLNIKSRVSKLKGKLKISSETKKGTLLIIRLPVNQK</sequence>
<dbReference type="GO" id="GO:0016020">
    <property type="term" value="C:membrane"/>
    <property type="evidence" value="ECO:0007669"/>
    <property type="project" value="InterPro"/>
</dbReference>
<evidence type="ECO:0000256" key="1">
    <source>
        <dbReference type="ARBA" id="ARBA00000085"/>
    </source>
</evidence>